<gene>
    <name evidence="1" type="ORF">BS47DRAFT_273482</name>
</gene>
<proteinExistence type="predicted"/>
<evidence type="ECO:0000313" key="1">
    <source>
        <dbReference type="EMBL" id="KAF9507876.1"/>
    </source>
</evidence>
<comment type="caution">
    <text evidence="1">The sequence shown here is derived from an EMBL/GenBank/DDBJ whole genome shotgun (WGS) entry which is preliminary data.</text>
</comment>
<name>A0A9P6DME6_9AGAM</name>
<protein>
    <submittedName>
        <fullName evidence="1">Uncharacterized protein</fullName>
    </submittedName>
</protein>
<keyword evidence="2" id="KW-1185">Reference proteome</keyword>
<reference evidence="1" key="1">
    <citation type="journal article" date="2020" name="Nat. Commun.">
        <title>Large-scale genome sequencing of mycorrhizal fungi provides insights into the early evolution of symbiotic traits.</title>
        <authorList>
            <person name="Miyauchi S."/>
            <person name="Kiss E."/>
            <person name="Kuo A."/>
            <person name="Drula E."/>
            <person name="Kohler A."/>
            <person name="Sanchez-Garcia M."/>
            <person name="Morin E."/>
            <person name="Andreopoulos B."/>
            <person name="Barry K.W."/>
            <person name="Bonito G."/>
            <person name="Buee M."/>
            <person name="Carver A."/>
            <person name="Chen C."/>
            <person name="Cichocki N."/>
            <person name="Clum A."/>
            <person name="Culley D."/>
            <person name="Crous P.W."/>
            <person name="Fauchery L."/>
            <person name="Girlanda M."/>
            <person name="Hayes R.D."/>
            <person name="Keri Z."/>
            <person name="LaButti K."/>
            <person name="Lipzen A."/>
            <person name="Lombard V."/>
            <person name="Magnuson J."/>
            <person name="Maillard F."/>
            <person name="Murat C."/>
            <person name="Nolan M."/>
            <person name="Ohm R.A."/>
            <person name="Pangilinan J."/>
            <person name="Pereira M.F."/>
            <person name="Perotto S."/>
            <person name="Peter M."/>
            <person name="Pfister S."/>
            <person name="Riley R."/>
            <person name="Sitrit Y."/>
            <person name="Stielow J.B."/>
            <person name="Szollosi G."/>
            <person name="Zifcakova L."/>
            <person name="Stursova M."/>
            <person name="Spatafora J.W."/>
            <person name="Tedersoo L."/>
            <person name="Vaario L.M."/>
            <person name="Yamada A."/>
            <person name="Yan M."/>
            <person name="Wang P."/>
            <person name="Xu J."/>
            <person name="Bruns T."/>
            <person name="Baldrian P."/>
            <person name="Vilgalys R."/>
            <person name="Dunand C."/>
            <person name="Henrissat B."/>
            <person name="Grigoriev I.V."/>
            <person name="Hibbett D."/>
            <person name="Nagy L.G."/>
            <person name="Martin F.M."/>
        </authorList>
    </citation>
    <scope>NUCLEOTIDE SEQUENCE</scope>
    <source>
        <strain evidence="1">UP504</strain>
    </source>
</reference>
<evidence type="ECO:0000313" key="2">
    <source>
        <dbReference type="Proteomes" id="UP000886523"/>
    </source>
</evidence>
<dbReference type="EMBL" id="MU129070">
    <property type="protein sequence ID" value="KAF9507876.1"/>
    <property type="molecule type" value="Genomic_DNA"/>
</dbReference>
<dbReference type="Proteomes" id="UP000886523">
    <property type="component" value="Unassembled WGS sequence"/>
</dbReference>
<dbReference type="AlphaFoldDB" id="A0A9P6DME6"/>
<organism evidence="1 2">
    <name type="scientific">Hydnum rufescens UP504</name>
    <dbReference type="NCBI Taxonomy" id="1448309"/>
    <lineage>
        <taxon>Eukaryota</taxon>
        <taxon>Fungi</taxon>
        <taxon>Dikarya</taxon>
        <taxon>Basidiomycota</taxon>
        <taxon>Agaricomycotina</taxon>
        <taxon>Agaricomycetes</taxon>
        <taxon>Cantharellales</taxon>
        <taxon>Hydnaceae</taxon>
        <taxon>Hydnum</taxon>
    </lineage>
</organism>
<sequence length="89" mass="10079">MLMSLHCRSSMVVLRFLHHIQPCRWISWCPIGSNSNAYGTTNYGFRAWNFVFLDIPGSRAASQNGYTWSFCPQAAYKISVPTSCILAEL</sequence>
<accession>A0A9P6DME6</accession>